<dbReference type="Pfam" id="PF01896">
    <property type="entry name" value="DNA_primase_S"/>
    <property type="match status" value="1"/>
</dbReference>
<keyword evidence="6 11" id="KW-0235">DNA replication</keyword>
<keyword evidence="15" id="KW-1185">Reference proteome</keyword>
<keyword evidence="5 11" id="KW-0548">Nucleotidyltransferase</keyword>
<evidence type="ECO:0000256" key="4">
    <source>
        <dbReference type="ARBA" id="ARBA00022679"/>
    </source>
</evidence>
<evidence type="ECO:0000256" key="1">
    <source>
        <dbReference type="ARBA" id="ARBA00009762"/>
    </source>
</evidence>
<dbReference type="InterPro" id="IPR002755">
    <property type="entry name" value="DNA_primase_S"/>
</dbReference>
<dbReference type="EC" id="2.7.7.-" evidence="11"/>
<dbReference type="SUPFAM" id="SSF56747">
    <property type="entry name" value="Prim-pol domain"/>
    <property type="match status" value="1"/>
</dbReference>
<comment type="function">
    <text evidence="11">Catalytic subunit of DNA primase, an RNA polymerase that catalyzes the synthesis of short RNA molecules used as primers for DNA polymerase during DNA replication. The small subunit contains the primase catalytic core and has DNA synthesis activity on its own. Binding to the large subunit stabilizes and modulates the activity, increasing the rate of DNA synthesis while decreasing the length of the DNA fragments, and conferring RNA synthesis capability. The DNA polymerase activity may enable DNA primase to also catalyze primer extension after primer synthesis. May also play a role in DNA repair.</text>
</comment>
<evidence type="ECO:0000256" key="9">
    <source>
        <dbReference type="ARBA" id="ARBA00023163"/>
    </source>
</evidence>
<evidence type="ECO:0000256" key="3">
    <source>
        <dbReference type="ARBA" id="ARBA00022515"/>
    </source>
</evidence>
<reference evidence="14" key="1">
    <citation type="submission" date="2016-05" db="EMBL/GenBank/DDBJ databases">
        <title>Microbial consortia oxidize butane by reversing methanogenesis.</title>
        <authorList>
            <person name="Laso-Perez R."/>
            <person name="Richter M."/>
            <person name="Wegener G."/>
            <person name="Musat F."/>
        </authorList>
    </citation>
    <scope>NUCLEOTIDE SEQUENCE [LARGE SCALE GENOMIC DNA]</scope>
    <source>
        <strain evidence="14">BOX2</strain>
    </source>
</reference>
<evidence type="ECO:0000313" key="15">
    <source>
        <dbReference type="Proteomes" id="UP000186940"/>
    </source>
</evidence>
<feature type="active site" evidence="11">
    <location>
        <position position="105"/>
    </location>
</feature>
<dbReference type="GO" id="GO:0046872">
    <property type="term" value="F:metal ion binding"/>
    <property type="evidence" value="ECO:0007669"/>
    <property type="project" value="UniProtKB-KW"/>
</dbReference>
<dbReference type="PATRIC" id="fig|1838285.3.peg.842"/>
<dbReference type="HAMAP" id="MF_00700">
    <property type="entry name" value="DNA_primase_sml_arc"/>
    <property type="match status" value="1"/>
</dbReference>
<gene>
    <name evidence="11" type="primary">priS</name>
    <name evidence="14" type="ORF">SCAL_000833</name>
</gene>
<comment type="similarity">
    <text evidence="1 11 12">Belongs to the eukaryotic-type primase small subunit family.</text>
</comment>
<evidence type="ECO:0000256" key="11">
    <source>
        <dbReference type="HAMAP-Rule" id="MF_00700"/>
    </source>
</evidence>
<comment type="function">
    <text evidence="13">RNA polymerase that catalyzes the synthesis of short RNA molecules used as primers for DNA polymerase during DNA replication.</text>
</comment>
<evidence type="ECO:0000313" key="14">
    <source>
        <dbReference type="EMBL" id="OFV68193.1"/>
    </source>
</evidence>
<dbReference type="GO" id="GO:0000428">
    <property type="term" value="C:DNA-directed RNA polymerase complex"/>
    <property type="evidence" value="ECO:0007669"/>
    <property type="project" value="UniProtKB-KW"/>
</dbReference>
<comment type="cofactor">
    <cofactor evidence="11">
        <name>Mg(2+)</name>
        <dbReference type="ChEBI" id="CHEBI:18420"/>
    </cofactor>
    <cofactor evidence="11">
        <name>Mn(2+)</name>
        <dbReference type="ChEBI" id="CHEBI:29035"/>
    </cofactor>
</comment>
<dbReference type="Gene3D" id="3.90.920.10">
    <property type="entry name" value="DNA primase, PRIM domain"/>
    <property type="match status" value="1"/>
</dbReference>
<evidence type="ECO:0000256" key="10">
    <source>
        <dbReference type="ARBA" id="ARBA00023211"/>
    </source>
</evidence>
<evidence type="ECO:0000256" key="12">
    <source>
        <dbReference type="RuleBase" id="RU003514"/>
    </source>
</evidence>
<dbReference type="NCBIfam" id="TIGR00335">
    <property type="entry name" value="primase_sml"/>
    <property type="match status" value="1"/>
</dbReference>
<keyword evidence="4 11" id="KW-0808">Transferase</keyword>
<dbReference type="Proteomes" id="UP000186940">
    <property type="component" value="Unassembled WGS sequence"/>
</dbReference>
<proteinExistence type="inferred from homology"/>
<accession>A0A1F2PAB4</accession>
<dbReference type="CDD" id="cd04860">
    <property type="entry name" value="AE_Prim_S"/>
    <property type="match status" value="1"/>
</dbReference>
<comment type="caution">
    <text evidence="14">The sequence shown here is derived from an EMBL/GenBank/DDBJ whole genome shotgun (WGS) entry which is preliminary data.</text>
</comment>
<evidence type="ECO:0000256" key="13">
    <source>
        <dbReference type="RuleBase" id="RU004224"/>
    </source>
</evidence>
<keyword evidence="8 11" id="KW-0460">Magnesium</keyword>
<dbReference type="InterPro" id="IPR023639">
    <property type="entry name" value="DNA_primase_ssu_PriS"/>
</dbReference>
<evidence type="ECO:0000256" key="7">
    <source>
        <dbReference type="ARBA" id="ARBA00022723"/>
    </source>
</evidence>
<keyword evidence="7 11" id="KW-0479">Metal-binding</keyword>
<feature type="active site" evidence="11">
    <location>
        <position position="107"/>
    </location>
</feature>
<dbReference type="InterPro" id="IPR014052">
    <property type="entry name" value="DNA_primase_ssu_euk/arc"/>
</dbReference>
<keyword evidence="9 11" id="KW-0804">Transcription</keyword>
<dbReference type="GO" id="GO:0006269">
    <property type="term" value="P:DNA replication, synthesis of primer"/>
    <property type="evidence" value="ECO:0007669"/>
    <property type="project" value="UniProtKB-UniRule"/>
</dbReference>
<feature type="active site" evidence="11">
    <location>
        <position position="296"/>
    </location>
</feature>
<dbReference type="PANTHER" id="PTHR10536">
    <property type="entry name" value="DNA PRIMASE SMALL SUBUNIT"/>
    <property type="match status" value="1"/>
</dbReference>
<evidence type="ECO:0000256" key="8">
    <source>
        <dbReference type="ARBA" id="ARBA00022842"/>
    </source>
</evidence>
<dbReference type="GO" id="GO:1990077">
    <property type="term" value="C:primosome complex"/>
    <property type="evidence" value="ECO:0007669"/>
    <property type="project" value="UniProtKB-KW"/>
</dbReference>
<sequence length="393" mass="45192">MGYYSAWIDVMNERSRAYVRSAFREYYHRNEPVLPLKFDKREWGFVSFDLPGMRRHKAFLSRQEAIDYLKGEVPRHAYYSSAIYHDPAAPKMEDKKWEGAELIFDLDADHLHITTDSFEEMLSAVKKETAKLLKFLEDDFGFSEEDIEIVFSGGRGYHLHVYHPKVWKLESSERREIVDYITARGLEIEKILITEKGRPTQIVSSSSWGERLRQGFLEFMEEISEMDEDKAIKYLTHLRIKDLGVQRAKKLVEVAKDDMLMGEIKKGNIAVVKQFPAGIWRNIIEERKKVKLGEIDEPVTADVKRLIRLPGSLHGGTALKVTALEIDQFKNFDPLVDAVAFQEGEIIIDLFSESSITLMGQKHTFDPGINEVPRAVGLYLICRGLAEFRGVVG</sequence>
<evidence type="ECO:0000256" key="2">
    <source>
        <dbReference type="ARBA" id="ARBA00022478"/>
    </source>
</evidence>
<dbReference type="EMBL" id="LYOS01000002">
    <property type="protein sequence ID" value="OFV68193.1"/>
    <property type="molecule type" value="Genomic_DNA"/>
</dbReference>
<name>A0A1F2PAB4_9EURY</name>
<keyword evidence="10 11" id="KW-0464">Manganese</keyword>
<keyword evidence="3 11" id="KW-0639">Primosome</keyword>
<dbReference type="AlphaFoldDB" id="A0A1F2PAB4"/>
<evidence type="ECO:0000256" key="5">
    <source>
        <dbReference type="ARBA" id="ARBA00022695"/>
    </source>
</evidence>
<keyword evidence="2 11" id="KW-0240">DNA-directed RNA polymerase</keyword>
<dbReference type="GO" id="GO:0003899">
    <property type="term" value="F:DNA-directed RNA polymerase activity"/>
    <property type="evidence" value="ECO:0007669"/>
    <property type="project" value="UniProtKB-UniRule"/>
</dbReference>
<dbReference type="STRING" id="1838285.SCAL_000833"/>
<evidence type="ECO:0000256" key="6">
    <source>
        <dbReference type="ARBA" id="ARBA00022705"/>
    </source>
</evidence>
<comment type="subunit">
    <text evidence="11">Heterodimer of a small subunit (PriS) and a large subunit (PriL).</text>
</comment>
<organism evidence="14 15">
    <name type="scientific">Candidatus Syntropharchaeum caldarium</name>
    <dbReference type="NCBI Taxonomy" id="1838285"/>
    <lineage>
        <taxon>Archaea</taxon>
        <taxon>Methanobacteriati</taxon>
        <taxon>Methanobacteriota</taxon>
        <taxon>Stenosarchaea group</taxon>
        <taxon>Methanomicrobia</taxon>
        <taxon>Methanosarcinales</taxon>
        <taxon>ANME-2 cluster</taxon>
        <taxon>Candidatus Syntropharchaeum</taxon>
    </lineage>
</organism>
<protein>
    <recommendedName>
        <fullName evidence="11">DNA primase small subunit PriS</fullName>
        <ecNumber evidence="11">2.7.7.-</ecNumber>
    </recommendedName>
</protein>